<proteinExistence type="inferred from homology"/>
<sequence>MFNLKEKEFIFVFTGPDGAGRKTIAEMIFRSLDIPHVVSYTTRPKKPMEVEGHDYHFITEEQFHHAEKNNEFLESVVLDGYHYGIKESDITSLFKEKQSVIMVLNAEGTETIKRLYGDKVVRFFIYADSDTVIERQKKRGDSEEDIKRHIAHYEESMAYREECEHIFENFDSSHTAFEITKLFENYLNVQFLEE</sequence>
<dbReference type="Proteomes" id="UP000037269">
    <property type="component" value="Unassembled WGS sequence"/>
</dbReference>
<dbReference type="AlphaFoldDB" id="A0A0D1VHB3"/>
<dbReference type="RefSeq" id="WP_043064244.1">
    <property type="nucleotide sequence ID" value="NZ_BJOA01000286.1"/>
</dbReference>
<dbReference type="EMBL" id="FNED01000038">
    <property type="protein sequence ID" value="SDK08074.1"/>
    <property type="molecule type" value="Genomic_DNA"/>
</dbReference>
<organism evidence="7 9">
    <name type="scientific">Aneurinibacillus migulanus</name>
    <name type="common">Bacillus migulanus</name>
    <dbReference type="NCBI Taxonomy" id="47500"/>
    <lineage>
        <taxon>Bacteria</taxon>
        <taxon>Bacillati</taxon>
        <taxon>Bacillota</taxon>
        <taxon>Bacilli</taxon>
        <taxon>Bacillales</taxon>
        <taxon>Paenibacillaceae</taxon>
        <taxon>Aneurinibacillus group</taxon>
        <taxon>Aneurinibacillus</taxon>
    </lineage>
</organism>
<feature type="domain" description="Guanylate kinase-like" evidence="6">
    <location>
        <begin position="8"/>
        <end position="184"/>
    </location>
</feature>
<dbReference type="InterPro" id="IPR027417">
    <property type="entry name" value="P-loop_NTPase"/>
</dbReference>
<dbReference type="InterPro" id="IPR008145">
    <property type="entry name" value="GK/Ca_channel_bsu"/>
</dbReference>
<comment type="similarity">
    <text evidence="2">Belongs to the guanylate kinase family.</text>
</comment>
<reference evidence="8 10" key="2">
    <citation type="submission" date="2016-10" db="EMBL/GenBank/DDBJ databases">
        <authorList>
            <person name="de Groot N.N."/>
        </authorList>
    </citation>
    <scope>NUCLEOTIDE SEQUENCE [LARGE SCALE GENOMIC DNA]</scope>
    <source>
        <strain evidence="8 10">DSM 2895</strain>
    </source>
</reference>
<keyword evidence="3" id="KW-0808">Transferase</keyword>
<dbReference type="GO" id="GO:0005829">
    <property type="term" value="C:cytosol"/>
    <property type="evidence" value="ECO:0007669"/>
    <property type="project" value="TreeGrafter"/>
</dbReference>
<dbReference type="OrthoDB" id="1033810at2"/>
<dbReference type="PATRIC" id="fig|47500.12.peg.1751"/>
<dbReference type="EMBL" id="LGUG01000004">
    <property type="protein sequence ID" value="KON96561.1"/>
    <property type="molecule type" value="Genomic_DNA"/>
</dbReference>
<evidence type="ECO:0000313" key="9">
    <source>
        <dbReference type="Proteomes" id="UP000037269"/>
    </source>
</evidence>
<evidence type="ECO:0000313" key="8">
    <source>
        <dbReference type="EMBL" id="SDK08074.1"/>
    </source>
</evidence>
<dbReference type="PROSITE" id="PS00856">
    <property type="entry name" value="GUANYLATE_KINASE_1"/>
    <property type="match status" value="1"/>
</dbReference>
<evidence type="ECO:0000256" key="3">
    <source>
        <dbReference type="ARBA" id="ARBA00022679"/>
    </source>
</evidence>
<accession>A0A0D1VHB3</accession>
<evidence type="ECO:0000313" key="10">
    <source>
        <dbReference type="Proteomes" id="UP000182836"/>
    </source>
</evidence>
<dbReference type="PROSITE" id="PS50052">
    <property type="entry name" value="GUANYLATE_KINASE_2"/>
    <property type="match status" value="1"/>
</dbReference>
<reference evidence="7 9" key="1">
    <citation type="submission" date="2015-07" db="EMBL/GenBank/DDBJ databases">
        <title>Fjat-14205 dsm 2895.</title>
        <authorList>
            <person name="Liu B."/>
            <person name="Wang J."/>
            <person name="Zhu Y."/>
            <person name="Liu G."/>
            <person name="Chen Q."/>
            <person name="Chen Z."/>
            <person name="Lan J."/>
            <person name="Che J."/>
            <person name="Ge C."/>
            <person name="Shi H."/>
            <person name="Pan Z."/>
            <person name="Liu X."/>
        </authorList>
    </citation>
    <scope>NUCLEOTIDE SEQUENCE [LARGE SCALE GENOMIC DNA]</scope>
    <source>
        <strain evidence="7 9">DSM 2895</strain>
    </source>
</reference>
<evidence type="ECO:0000256" key="2">
    <source>
        <dbReference type="ARBA" id="ARBA00005790"/>
    </source>
</evidence>
<dbReference type="PANTHER" id="PTHR23117:SF13">
    <property type="entry name" value="GUANYLATE KINASE"/>
    <property type="match status" value="1"/>
</dbReference>
<comment type="function">
    <text evidence="1">Essential for recycling GMP and indirectly, cGMP.</text>
</comment>
<dbReference type="SUPFAM" id="SSF52540">
    <property type="entry name" value="P-loop containing nucleoside triphosphate hydrolases"/>
    <property type="match status" value="1"/>
</dbReference>
<evidence type="ECO:0000256" key="1">
    <source>
        <dbReference type="ARBA" id="ARBA00003531"/>
    </source>
</evidence>
<dbReference type="STRING" id="47500.AF333_14850"/>
<keyword evidence="4 7" id="KW-0418">Kinase</keyword>
<name>A0A0D1VHB3_ANEMI</name>
<dbReference type="Pfam" id="PF00625">
    <property type="entry name" value="Guanylate_kin"/>
    <property type="match status" value="1"/>
</dbReference>
<dbReference type="GO" id="GO:0004385">
    <property type="term" value="F:GMP kinase activity"/>
    <property type="evidence" value="ECO:0007669"/>
    <property type="project" value="UniProtKB-EC"/>
</dbReference>
<dbReference type="InterPro" id="IPR008144">
    <property type="entry name" value="Guanylate_kin-like_dom"/>
</dbReference>
<evidence type="ECO:0000259" key="6">
    <source>
        <dbReference type="PROSITE" id="PS50052"/>
    </source>
</evidence>
<dbReference type="PANTHER" id="PTHR23117">
    <property type="entry name" value="GUANYLATE KINASE-RELATED"/>
    <property type="match status" value="1"/>
</dbReference>
<dbReference type="SMART" id="SM00072">
    <property type="entry name" value="GuKc"/>
    <property type="match status" value="1"/>
</dbReference>
<protein>
    <submittedName>
        <fullName evidence="7">Guanylate kinase</fullName>
    </submittedName>
</protein>
<dbReference type="Proteomes" id="UP000182836">
    <property type="component" value="Unassembled WGS sequence"/>
</dbReference>
<dbReference type="GeneID" id="42306455"/>
<evidence type="ECO:0000256" key="4">
    <source>
        <dbReference type="ARBA" id="ARBA00022777"/>
    </source>
</evidence>
<comment type="catalytic activity">
    <reaction evidence="5">
        <text>GMP + ATP = GDP + ADP</text>
        <dbReference type="Rhea" id="RHEA:20780"/>
        <dbReference type="ChEBI" id="CHEBI:30616"/>
        <dbReference type="ChEBI" id="CHEBI:58115"/>
        <dbReference type="ChEBI" id="CHEBI:58189"/>
        <dbReference type="ChEBI" id="CHEBI:456216"/>
        <dbReference type="EC" id="2.7.4.8"/>
    </reaction>
</comment>
<dbReference type="InterPro" id="IPR020590">
    <property type="entry name" value="Guanylate_kinase_CS"/>
</dbReference>
<keyword evidence="9" id="KW-1185">Reference proteome</keyword>
<evidence type="ECO:0000313" key="7">
    <source>
        <dbReference type="EMBL" id="KON96561.1"/>
    </source>
</evidence>
<evidence type="ECO:0000256" key="5">
    <source>
        <dbReference type="ARBA" id="ARBA00048594"/>
    </source>
</evidence>
<dbReference type="Gene3D" id="3.40.50.300">
    <property type="entry name" value="P-loop containing nucleotide triphosphate hydrolases"/>
    <property type="match status" value="1"/>
</dbReference>
<gene>
    <name evidence="7" type="ORF">AF333_14850</name>
    <name evidence="8" type="ORF">SAMN04487909_1389</name>
</gene>